<evidence type="ECO:0000313" key="9">
    <source>
        <dbReference type="EMBL" id="ARN73733.1"/>
    </source>
</evidence>
<dbReference type="KEGG" id="osg:BST96_06160"/>
<comment type="catalytic activity">
    <reaction evidence="7">
        <text>a 5'-end NAD(+)-phospho-ribonucleoside in mRNA + H2O = a 5'-end phospho-adenosine-phospho-ribonucleoside in mRNA + beta-nicotinamide D-ribonucleotide + 2 H(+)</text>
        <dbReference type="Rhea" id="RHEA:60876"/>
        <dbReference type="Rhea" id="RHEA-COMP:15698"/>
        <dbReference type="Rhea" id="RHEA-COMP:15719"/>
        <dbReference type="ChEBI" id="CHEBI:14649"/>
        <dbReference type="ChEBI" id="CHEBI:15377"/>
        <dbReference type="ChEBI" id="CHEBI:15378"/>
        <dbReference type="ChEBI" id="CHEBI:144029"/>
        <dbReference type="ChEBI" id="CHEBI:144051"/>
    </reaction>
    <physiologicalReaction direction="left-to-right" evidence="7">
        <dbReference type="Rhea" id="RHEA:60877"/>
    </physiologicalReaction>
</comment>
<evidence type="ECO:0000256" key="6">
    <source>
        <dbReference type="ARBA" id="ARBA00022842"/>
    </source>
</evidence>
<accession>A0A1X9NIC5</accession>
<proteinExistence type="inferred from homology"/>
<dbReference type="GO" id="GO:0006742">
    <property type="term" value="P:NADP+ catabolic process"/>
    <property type="evidence" value="ECO:0007669"/>
    <property type="project" value="TreeGrafter"/>
</dbReference>
<evidence type="ECO:0000256" key="4">
    <source>
        <dbReference type="ARBA" id="ARBA00022723"/>
    </source>
</evidence>
<feature type="domain" description="Nudix hydrolase" evidence="8">
    <location>
        <begin position="40"/>
        <end position="160"/>
    </location>
</feature>
<dbReference type="InterPro" id="IPR015797">
    <property type="entry name" value="NUDIX_hydrolase-like_dom_sf"/>
</dbReference>
<sequence length="163" mass="18204">MSQAPIKYCPQCGSFTINQPLDGLERIQCGVGCGYVHWDNPTPVVAAIVEYNGQVLLARNAQWPEGWFALITGFLEKGESPEQSVIREVKEELNLEGVITEFVGNYSFYQANQLLIVFHVTATGSIKLNEELVEYKLQNKEDVVPWDMGTGPAIKDWLAAQLQ</sequence>
<dbReference type="RefSeq" id="WP_085757849.1">
    <property type="nucleotide sequence ID" value="NZ_CP019343.1"/>
</dbReference>
<dbReference type="PANTHER" id="PTHR42904:SF6">
    <property type="entry name" value="NAD-CAPPED RNA HYDROLASE NUDT12"/>
    <property type="match status" value="1"/>
</dbReference>
<dbReference type="GO" id="GO:0005829">
    <property type="term" value="C:cytosol"/>
    <property type="evidence" value="ECO:0007669"/>
    <property type="project" value="TreeGrafter"/>
</dbReference>
<comment type="similarity">
    <text evidence="3">Belongs to the Nudix hydrolase family. NudC subfamily.</text>
</comment>
<evidence type="ECO:0000256" key="3">
    <source>
        <dbReference type="ARBA" id="ARBA00009595"/>
    </source>
</evidence>
<keyword evidence="10" id="KW-1185">Reference proteome</keyword>
<dbReference type="GO" id="GO:0035529">
    <property type="term" value="F:NADH pyrophosphatase activity"/>
    <property type="evidence" value="ECO:0007669"/>
    <property type="project" value="TreeGrafter"/>
</dbReference>
<keyword evidence="6" id="KW-0460">Magnesium</keyword>
<evidence type="ECO:0000256" key="2">
    <source>
        <dbReference type="ARBA" id="ARBA00001947"/>
    </source>
</evidence>
<dbReference type="Proteomes" id="UP000193450">
    <property type="component" value="Chromosome"/>
</dbReference>
<dbReference type="EMBL" id="CP019343">
    <property type="protein sequence ID" value="ARN73733.1"/>
    <property type="molecule type" value="Genomic_DNA"/>
</dbReference>
<dbReference type="Gene3D" id="3.90.79.10">
    <property type="entry name" value="Nucleoside Triphosphate Pyrophosphohydrolase"/>
    <property type="match status" value="1"/>
</dbReference>
<dbReference type="PROSITE" id="PS51462">
    <property type="entry name" value="NUDIX"/>
    <property type="match status" value="1"/>
</dbReference>
<dbReference type="GO" id="GO:0019677">
    <property type="term" value="P:NAD+ catabolic process"/>
    <property type="evidence" value="ECO:0007669"/>
    <property type="project" value="TreeGrafter"/>
</dbReference>
<keyword evidence="4" id="KW-0479">Metal-binding</keyword>
<dbReference type="GO" id="GO:0046872">
    <property type="term" value="F:metal ion binding"/>
    <property type="evidence" value="ECO:0007669"/>
    <property type="project" value="UniProtKB-KW"/>
</dbReference>
<reference evidence="9 10" key="1">
    <citation type="submission" date="2016-11" db="EMBL/GenBank/DDBJ databases">
        <title>Trade-off between light-utilization and light-protection in marine flavobacteria.</title>
        <authorList>
            <person name="Kumagai Y."/>
        </authorList>
    </citation>
    <scope>NUCLEOTIDE SEQUENCE [LARGE SCALE GENOMIC DNA]</scope>
    <source>
        <strain evidence="9 10">NBRC 107125</strain>
    </source>
</reference>
<dbReference type="PANTHER" id="PTHR42904">
    <property type="entry name" value="NUDIX HYDROLASE, NUDC SUBFAMILY"/>
    <property type="match status" value="1"/>
</dbReference>
<evidence type="ECO:0000256" key="7">
    <source>
        <dbReference type="ARBA" id="ARBA00023679"/>
    </source>
</evidence>
<evidence type="ECO:0000259" key="8">
    <source>
        <dbReference type="PROSITE" id="PS51462"/>
    </source>
</evidence>
<name>A0A1X9NIC5_9GAMM</name>
<evidence type="ECO:0000256" key="1">
    <source>
        <dbReference type="ARBA" id="ARBA00001946"/>
    </source>
</evidence>
<dbReference type="Pfam" id="PF00293">
    <property type="entry name" value="NUDIX"/>
    <property type="match status" value="1"/>
</dbReference>
<gene>
    <name evidence="9" type="ORF">BST96_06160</name>
</gene>
<protein>
    <submittedName>
        <fullName evidence="9">ADP-ribose pyrophosphatase</fullName>
    </submittedName>
</protein>
<comment type="cofactor">
    <cofactor evidence="1">
        <name>Mg(2+)</name>
        <dbReference type="ChEBI" id="CHEBI:18420"/>
    </cofactor>
</comment>
<dbReference type="InterPro" id="IPR000086">
    <property type="entry name" value="NUDIX_hydrolase_dom"/>
</dbReference>
<keyword evidence="5" id="KW-0378">Hydrolase</keyword>
<dbReference type="SUPFAM" id="SSF55811">
    <property type="entry name" value="Nudix"/>
    <property type="match status" value="1"/>
</dbReference>
<evidence type="ECO:0000256" key="5">
    <source>
        <dbReference type="ARBA" id="ARBA00022801"/>
    </source>
</evidence>
<dbReference type="OrthoDB" id="9791656at2"/>
<evidence type="ECO:0000313" key="10">
    <source>
        <dbReference type="Proteomes" id="UP000193450"/>
    </source>
</evidence>
<dbReference type="STRING" id="716816.BST96_06160"/>
<organism evidence="9 10">
    <name type="scientific">Oceanicoccus sagamiensis</name>
    <dbReference type="NCBI Taxonomy" id="716816"/>
    <lineage>
        <taxon>Bacteria</taxon>
        <taxon>Pseudomonadati</taxon>
        <taxon>Pseudomonadota</taxon>
        <taxon>Gammaproteobacteria</taxon>
        <taxon>Cellvibrionales</taxon>
        <taxon>Spongiibacteraceae</taxon>
        <taxon>Oceanicoccus</taxon>
    </lineage>
</organism>
<dbReference type="AlphaFoldDB" id="A0A1X9NIC5"/>
<dbReference type="InterPro" id="IPR050241">
    <property type="entry name" value="NAD-cap_RNA_hydrolase_NudC"/>
</dbReference>
<comment type="cofactor">
    <cofactor evidence="2">
        <name>Zn(2+)</name>
        <dbReference type="ChEBI" id="CHEBI:29105"/>
    </cofactor>
</comment>